<feature type="domain" description="Methyltransferase type 11" evidence="2">
    <location>
        <begin position="75"/>
        <end position="184"/>
    </location>
</feature>
<organism evidence="3 4">
    <name type="scientific">Secundilactobacillus mixtipabuli</name>
    <dbReference type="NCBI Taxonomy" id="1435342"/>
    <lineage>
        <taxon>Bacteria</taxon>
        <taxon>Bacillati</taxon>
        <taxon>Bacillota</taxon>
        <taxon>Bacilli</taxon>
        <taxon>Lactobacillales</taxon>
        <taxon>Lactobacillaceae</taxon>
        <taxon>Secundilactobacillus</taxon>
    </lineage>
</organism>
<proteinExistence type="predicted"/>
<dbReference type="GO" id="GO:0032259">
    <property type="term" value="P:methylation"/>
    <property type="evidence" value="ECO:0007669"/>
    <property type="project" value="UniProtKB-KW"/>
</dbReference>
<name>A0A1Z5I9P3_9LACO</name>
<dbReference type="Pfam" id="PF08241">
    <property type="entry name" value="Methyltransf_11"/>
    <property type="match status" value="1"/>
</dbReference>
<dbReference type="AlphaFoldDB" id="A0A1Z5I9P3"/>
<keyword evidence="1" id="KW-0812">Transmembrane</keyword>
<feature type="transmembrane region" description="Helical" evidence="1">
    <location>
        <begin position="34"/>
        <end position="54"/>
    </location>
</feature>
<dbReference type="RefSeq" id="WP_089108292.1">
    <property type="nucleotide sequence ID" value="NZ_BCMF01000002.1"/>
</dbReference>
<dbReference type="CDD" id="cd02440">
    <property type="entry name" value="AdoMet_MTases"/>
    <property type="match status" value="1"/>
</dbReference>
<evidence type="ECO:0000313" key="4">
    <source>
        <dbReference type="Proteomes" id="UP000198374"/>
    </source>
</evidence>
<keyword evidence="1" id="KW-0472">Membrane</keyword>
<dbReference type="Gene3D" id="3.40.50.150">
    <property type="entry name" value="Vaccinia Virus protein VP39"/>
    <property type="match status" value="1"/>
</dbReference>
<comment type="caution">
    <text evidence="3">The sequence shown here is derived from an EMBL/GenBank/DDBJ whole genome shotgun (WGS) entry which is preliminary data.</text>
</comment>
<evidence type="ECO:0000313" key="3">
    <source>
        <dbReference type="EMBL" id="GAW98469.1"/>
    </source>
</evidence>
<dbReference type="InterPro" id="IPR029063">
    <property type="entry name" value="SAM-dependent_MTases_sf"/>
</dbReference>
<gene>
    <name evidence="3" type="primary">smtA_2</name>
    <name evidence="3" type="ORF">IWT30_00414</name>
</gene>
<keyword evidence="1" id="KW-1133">Transmembrane helix</keyword>
<dbReference type="SUPFAM" id="SSF53335">
    <property type="entry name" value="S-adenosyl-L-methionine-dependent methyltransferases"/>
    <property type="match status" value="1"/>
</dbReference>
<dbReference type="GO" id="GO:0008757">
    <property type="term" value="F:S-adenosylmethionine-dependent methyltransferase activity"/>
    <property type="evidence" value="ECO:0007669"/>
    <property type="project" value="InterPro"/>
</dbReference>
<dbReference type="PANTHER" id="PTHR45277:SF1">
    <property type="entry name" value="EXPRESSED PROTEIN"/>
    <property type="match status" value="1"/>
</dbReference>
<dbReference type="EMBL" id="BCMF01000002">
    <property type="protein sequence ID" value="GAW98469.1"/>
    <property type="molecule type" value="Genomic_DNA"/>
</dbReference>
<keyword evidence="3" id="KW-0489">Methyltransferase</keyword>
<evidence type="ECO:0000259" key="2">
    <source>
        <dbReference type="Pfam" id="PF08241"/>
    </source>
</evidence>
<dbReference type="PANTHER" id="PTHR45277">
    <property type="entry name" value="EXPRESSED PROTEIN"/>
    <property type="match status" value="1"/>
</dbReference>
<feature type="transmembrane region" description="Helical" evidence="1">
    <location>
        <begin position="7"/>
        <end position="28"/>
    </location>
</feature>
<keyword evidence="3" id="KW-0808">Transferase</keyword>
<dbReference type="OrthoDB" id="43862at2"/>
<reference evidence="3 4" key="1">
    <citation type="submission" date="2015-11" db="EMBL/GenBank/DDBJ databases">
        <title>Draft genome sequences of new species of the genus Lactobacillus isolated from orchardgrass silage.</title>
        <authorList>
            <person name="Tohno M."/>
            <person name="Tanizawa Y."/>
            <person name="Arita M."/>
        </authorList>
    </citation>
    <scope>NUCLEOTIDE SEQUENCE [LARGE SCALE GENOMIC DNA]</scope>
    <source>
        <strain evidence="3 4">IWT30</strain>
    </source>
</reference>
<dbReference type="InterPro" id="IPR013216">
    <property type="entry name" value="Methyltransf_11"/>
</dbReference>
<keyword evidence="4" id="KW-1185">Reference proteome</keyword>
<sequence length="228" mass="24849">MKKGLDAPLVPVLLIGFGLVTLVATLFSQEWINLIFPLILLGSGGLYLHTSLVGKYKIITSVVRQMNLQPNAQVLDLGTGHGAFLIEIAQKLKVPGKVTGIDIWHQSDQLNNALANTQKLIDAQNLTDVSQLTTANMTDLPFDDESFDFVVASVAIHNVKPASARSKAISEAYRVLKPGGEMIIIDIEHVAQYRRTLKQLGVTELTVSNAGVNGMYGVMMTKILRARK</sequence>
<accession>A0A1Z5I9P3</accession>
<evidence type="ECO:0000256" key="1">
    <source>
        <dbReference type="SAM" id="Phobius"/>
    </source>
</evidence>
<protein>
    <submittedName>
        <fullName evidence="3">SAM-dependent methyltransferase</fullName>
    </submittedName>
</protein>
<dbReference type="Proteomes" id="UP000198374">
    <property type="component" value="Unassembled WGS sequence"/>
</dbReference>